<reference evidence="8" key="2">
    <citation type="journal article" date="2013" name="Nat. Genet.">
        <title>The draft genomes of soft-shell turtle and green sea turtle yield insights into the development and evolution of the turtle-specific body plan.</title>
        <authorList>
            <person name="Wang Z."/>
            <person name="Pascual-Anaya J."/>
            <person name="Zadissa A."/>
            <person name="Li W."/>
            <person name="Niimura Y."/>
            <person name="Huang Z."/>
            <person name="Li C."/>
            <person name="White S."/>
            <person name="Xiong Z."/>
            <person name="Fang D."/>
            <person name="Wang B."/>
            <person name="Ming Y."/>
            <person name="Chen Y."/>
            <person name="Zheng Y."/>
            <person name="Kuraku S."/>
            <person name="Pignatelli M."/>
            <person name="Herrero J."/>
            <person name="Beal K."/>
            <person name="Nozawa M."/>
            <person name="Li Q."/>
            <person name="Wang J."/>
            <person name="Zhang H."/>
            <person name="Yu L."/>
            <person name="Shigenobu S."/>
            <person name="Wang J."/>
            <person name="Liu J."/>
            <person name="Flicek P."/>
            <person name="Searle S."/>
            <person name="Wang J."/>
            <person name="Kuratani S."/>
            <person name="Yin Y."/>
            <person name="Aken B."/>
            <person name="Zhang G."/>
            <person name="Irie N."/>
        </authorList>
    </citation>
    <scope>NUCLEOTIDE SEQUENCE [LARGE SCALE GENOMIC DNA]</scope>
    <source>
        <strain evidence="8">Daiwa-1</strain>
    </source>
</reference>
<reference evidence="8" key="1">
    <citation type="submission" date="2011-10" db="EMBL/GenBank/DDBJ databases">
        <authorList>
            <consortium name="Soft-shell Turtle Genome Consortium"/>
        </authorList>
    </citation>
    <scope>NUCLEOTIDE SEQUENCE [LARGE SCALE GENOMIC DNA]</scope>
    <source>
        <strain evidence="8">Daiwa-1</strain>
    </source>
</reference>
<dbReference type="PANTHER" id="PTHR46784">
    <property type="entry name" value="KILLER CELL LECTIN-LIKE RECEPTOR SUBFAMILY B MEMBER 1"/>
    <property type="match status" value="1"/>
</dbReference>
<keyword evidence="4" id="KW-1133">Transmembrane helix</keyword>
<sequence>EGSECILCPVNWLKHRGKCYWLSEKIRNWQNSRDDCLTNNSQILVVQDENEMAFMRNITQGSNLVWIGLSVSIPEKKWIWANGSRFDEKLFKIEGPPNQNSCVAIRRNDIQSETCNAQYGFICKKNGF</sequence>
<evidence type="ECO:0000256" key="1">
    <source>
        <dbReference type="ARBA" id="ARBA00004606"/>
    </source>
</evidence>
<evidence type="ECO:0000256" key="4">
    <source>
        <dbReference type="ARBA" id="ARBA00022989"/>
    </source>
</evidence>
<keyword evidence="2" id="KW-0430">Lectin</keyword>
<accession>K7GEA1</accession>
<dbReference type="EMBL" id="AGCU01112160">
    <property type="status" value="NOT_ANNOTATED_CDS"/>
    <property type="molecule type" value="Genomic_DNA"/>
</dbReference>
<dbReference type="InterPro" id="IPR051527">
    <property type="entry name" value="KLR_subfamily_B"/>
</dbReference>
<dbReference type="Ensembl" id="ENSPSIT00000018698.1">
    <property type="protein sequence ID" value="ENSPSIP00000018612.1"/>
    <property type="gene ID" value="ENSPSIG00000016534.1"/>
</dbReference>
<name>K7GEA1_PELSI</name>
<dbReference type="eggNOG" id="KOG4297">
    <property type="taxonomic scope" value="Eukaryota"/>
</dbReference>
<feature type="domain" description="C-type lectin" evidence="6">
    <location>
        <begin position="15"/>
        <end position="124"/>
    </location>
</feature>
<dbReference type="InterPro" id="IPR016186">
    <property type="entry name" value="C-type_lectin-like/link_sf"/>
</dbReference>
<dbReference type="HOGENOM" id="CLU_049894_8_5_1"/>
<dbReference type="Gene3D" id="3.10.100.10">
    <property type="entry name" value="Mannose-Binding Protein A, subunit A"/>
    <property type="match status" value="1"/>
</dbReference>
<dbReference type="InterPro" id="IPR016187">
    <property type="entry name" value="CTDL_fold"/>
</dbReference>
<dbReference type="GO" id="GO:0030246">
    <property type="term" value="F:carbohydrate binding"/>
    <property type="evidence" value="ECO:0007669"/>
    <property type="project" value="UniProtKB-KW"/>
</dbReference>
<dbReference type="GO" id="GO:0005886">
    <property type="term" value="C:plasma membrane"/>
    <property type="evidence" value="ECO:0007669"/>
    <property type="project" value="TreeGrafter"/>
</dbReference>
<evidence type="ECO:0000256" key="3">
    <source>
        <dbReference type="ARBA" id="ARBA00022968"/>
    </source>
</evidence>
<evidence type="ECO:0000313" key="7">
    <source>
        <dbReference type="Ensembl" id="ENSPSIP00000018612.1"/>
    </source>
</evidence>
<dbReference type="GO" id="GO:0042269">
    <property type="term" value="P:regulation of natural killer cell mediated cytotoxicity"/>
    <property type="evidence" value="ECO:0007669"/>
    <property type="project" value="TreeGrafter"/>
</dbReference>
<dbReference type="GeneTree" id="ENSGT00940000154685"/>
<reference evidence="7" key="4">
    <citation type="submission" date="2025-09" db="UniProtKB">
        <authorList>
            <consortium name="Ensembl"/>
        </authorList>
    </citation>
    <scope>IDENTIFICATION</scope>
</reference>
<keyword evidence="3" id="KW-0735">Signal-anchor</keyword>
<keyword evidence="4" id="KW-0812">Transmembrane</keyword>
<dbReference type="PROSITE" id="PS50041">
    <property type="entry name" value="C_TYPE_LECTIN_2"/>
    <property type="match status" value="1"/>
</dbReference>
<dbReference type="InterPro" id="IPR001304">
    <property type="entry name" value="C-type_lectin-like"/>
</dbReference>
<dbReference type="InterPro" id="IPR033992">
    <property type="entry name" value="NKR-like_CTLD"/>
</dbReference>
<dbReference type="GO" id="GO:0038023">
    <property type="term" value="F:signaling receptor activity"/>
    <property type="evidence" value="ECO:0007669"/>
    <property type="project" value="TreeGrafter"/>
</dbReference>
<dbReference type="OMA" id="GKCYWLS"/>
<proteinExistence type="predicted"/>
<dbReference type="PANTHER" id="PTHR46784:SF1">
    <property type="entry name" value="KILLER CELL LECTIN-LIKE RECEPTOR SUBFAMILY B MEMBER 1"/>
    <property type="match status" value="1"/>
</dbReference>
<keyword evidence="8" id="KW-1185">Reference proteome</keyword>
<protein>
    <recommendedName>
        <fullName evidence="6">C-type lectin domain-containing protein</fullName>
    </recommendedName>
</protein>
<dbReference type="Proteomes" id="UP000007267">
    <property type="component" value="Unassembled WGS sequence"/>
</dbReference>
<keyword evidence="5" id="KW-1015">Disulfide bond</keyword>
<evidence type="ECO:0000313" key="8">
    <source>
        <dbReference type="Proteomes" id="UP000007267"/>
    </source>
</evidence>
<dbReference type="Pfam" id="PF00059">
    <property type="entry name" value="Lectin_C"/>
    <property type="match status" value="1"/>
</dbReference>
<comment type="subcellular location">
    <subcellularLocation>
        <location evidence="1">Membrane</location>
        <topology evidence="1">Single-pass type II membrane protein</topology>
    </subcellularLocation>
</comment>
<evidence type="ECO:0000259" key="6">
    <source>
        <dbReference type="PROSITE" id="PS50041"/>
    </source>
</evidence>
<evidence type="ECO:0000256" key="5">
    <source>
        <dbReference type="ARBA" id="ARBA00023157"/>
    </source>
</evidence>
<dbReference type="CDD" id="cd03593">
    <property type="entry name" value="CLECT_NK_receptors_like"/>
    <property type="match status" value="1"/>
</dbReference>
<dbReference type="SUPFAM" id="SSF56436">
    <property type="entry name" value="C-type lectin-like"/>
    <property type="match status" value="1"/>
</dbReference>
<keyword evidence="4" id="KW-0472">Membrane</keyword>
<evidence type="ECO:0000256" key="2">
    <source>
        <dbReference type="ARBA" id="ARBA00022734"/>
    </source>
</evidence>
<dbReference type="GO" id="GO:0009986">
    <property type="term" value="C:cell surface"/>
    <property type="evidence" value="ECO:0007669"/>
    <property type="project" value="TreeGrafter"/>
</dbReference>
<reference evidence="7" key="3">
    <citation type="submission" date="2025-08" db="UniProtKB">
        <authorList>
            <consortium name="Ensembl"/>
        </authorList>
    </citation>
    <scope>IDENTIFICATION</scope>
</reference>
<organism evidence="7 8">
    <name type="scientific">Pelodiscus sinensis</name>
    <name type="common">Chinese softshell turtle</name>
    <name type="synonym">Trionyx sinensis</name>
    <dbReference type="NCBI Taxonomy" id="13735"/>
    <lineage>
        <taxon>Eukaryota</taxon>
        <taxon>Metazoa</taxon>
        <taxon>Chordata</taxon>
        <taxon>Craniata</taxon>
        <taxon>Vertebrata</taxon>
        <taxon>Euteleostomi</taxon>
        <taxon>Archelosauria</taxon>
        <taxon>Testudinata</taxon>
        <taxon>Testudines</taxon>
        <taxon>Cryptodira</taxon>
        <taxon>Trionychia</taxon>
        <taxon>Trionychidae</taxon>
        <taxon>Pelodiscus</taxon>
    </lineage>
</organism>
<dbReference type="AlphaFoldDB" id="K7GEA1"/>
<dbReference type="SMART" id="SM00034">
    <property type="entry name" value="CLECT"/>
    <property type="match status" value="1"/>
</dbReference>